<name>A0A9X0WH79_9GAMM</name>
<evidence type="ECO:0000256" key="2">
    <source>
        <dbReference type="ARBA" id="ARBA00008445"/>
    </source>
</evidence>
<comment type="subcellular location">
    <subcellularLocation>
        <location evidence="1 11">Cell membrane</location>
        <topology evidence="1 11">Multi-pass membrane protein</topology>
    </subcellularLocation>
</comment>
<evidence type="ECO:0000256" key="1">
    <source>
        <dbReference type="ARBA" id="ARBA00004651"/>
    </source>
</evidence>
<dbReference type="GO" id="GO:0009306">
    <property type="term" value="P:protein secretion"/>
    <property type="evidence" value="ECO:0007669"/>
    <property type="project" value="UniProtKB-UniRule"/>
</dbReference>
<keyword evidence="5 11" id="KW-1003">Cell membrane</keyword>
<keyword evidence="9 11" id="KW-0811">Translocation</keyword>
<dbReference type="Pfam" id="PF03840">
    <property type="entry name" value="SecG"/>
    <property type="match status" value="1"/>
</dbReference>
<comment type="function">
    <text evidence="11">Involved in protein export. Participates in an early event of protein translocation.</text>
</comment>
<sequence length="186" mass="19762">MQTILTIFQVFLSLGLIGLILIQHGKGADAGAAFGSGASATVFGSRGSGSFLTRATAVMATIFFLTSMALAYYATKGSEPDTIMNRVDDRVILMPDAVEPVSDIPAIPGEAMDFETDEMIDVPSVPGAVDDAIETETDAEERVLDAPVFGVEDVREIEVVPGEHLDDVEVIVEDGALDQPDMDRPE</sequence>
<evidence type="ECO:0000256" key="6">
    <source>
        <dbReference type="ARBA" id="ARBA00022692"/>
    </source>
</evidence>
<evidence type="ECO:0000256" key="10">
    <source>
        <dbReference type="ARBA" id="ARBA00023136"/>
    </source>
</evidence>
<comment type="caution">
    <text evidence="12">The sequence shown here is derived from an EMBL/GenBank/DDBJ whole genome shotgun (WGS) entry which is preliminary data.</text>
</comment>
<evidence type="ECO:0000256" key="9">
    <source>
        <dbReference type="ARBA" id="ARBA00023010"/>
    </source>
</evidence>
<evidence type="ECO:0000256" key="8">
    <source>
        <dbReference type="ARBA" id="ARBA00022989"/>
    </source>
</evidence>
<dbReference type="GO" id="GO:0065002">
    <property type="term" value="P:intracellular protein transmembrane transport"/>
    <property type="evidence" value="ECO:0007669"/>
    <property type="project" value="TreeGrafter"/>
</dbReference>
<organism evidence="12 13">
    <name type="scientific">Thiocapsa imhoffii</name>
    <dbReference type="NCBI Taxonomy" id="382777"/>
    <lineage>
        <taxon>Bacteria</taxon>
        <taxon>Pseudomonadati</taxon>
        <taxon>Pseudomonadota</taxon>
        <taxon>Gammaproteobacteria</taxon>
        <taxon>Chromatiales</taxon>
        <taxon>Chromatiaceae</taxon>
        <taxon>Thiocapsa</taxon>
    </lineage>
</organism>
<keyword evidence="7 11" id="KW-0653">Protein transport</keyword>
<keyword evidence="10 11" id="KW-0472">Membrane</keyword>
<dbReference type="GO" id="GO:0015450">
    <property type="term" value="F:protein-transporting ATPase activity"/>
    <property type="evidence" value="ECO:0007669"/>
    <property type="project" value="UniProtKB-UniRule"/>
</dbReference>
<evidence type="ECO:0000256" key="11">
    <source>
        <dbReference type="RuleBase" id="RU365087"/>
    </source>
</evidence>
<keyword evidence="4 11" id="KW-0813">Transport</keyword>
<proteinExistence type="inferred from homology"/>
<keyword evidence="8 11" id="KW-1133">Transmembrane helix</keyword>
<dbReference type="Proteomes" id="UP001138802">
    <property type="component" value="Unassembled WGS sequence"/>
</dbReference>
<comment type="caution">
    <text evidence="11">Lacks conserved residue(s) required for the propagation of feature annotation.</text>
</comment>
<dbReference type="PANTHER" id="PTHR34182:SF1">
    <property type="entry name" value="PROTEIN-EXPORT MEMBRANE PROTEIN SECG"/>
    <property type="match status" value="1"/>
</dbReference>
<reference evidence="12 13" key="1">
    <citation type="journal article" date="2020" name="Microorganisms">
        <title>Osmotic Adaptation and Compatible Solute Biosynthesis of Phototrophic Bacteria as Revealed from Genome Analyses.</title>
        <authorList>
            <person name="Imhoff J.F."/>
            <person name="Rahn T."/>
            <person name="Kunzel S."/>
            <person name="Keller A."/>
            <person name="Neulinger S.C."/>
        </authorList>
    </citation>
    <scope>NUCLEOTIDE SEQUENCE [LARGE SCALE GENOMIC DNA]</scope>
    <source>
        <strain evidence="12 13">DSM 21303</strain>
    </source>
</reference>
<feature type="transmembrane region" description="Helical" evidence="11">
    <location>
        <begin position="56"/>
        <end position="74"/>
    </location>
</feature>
<dbReference type="GO" id="GO:0043952">
    <property type="term" value="P:protein transport by the Sec complex"/>
    <property type="evidence" value="ECO:0007669"/>
    <property type="project" value="TreeGrafter"/>
</dbReference>
<comment type="similarity">
    <text evidence="2 11">Belongs to the SecG family.</text>
</comment>
<dbReference type="InterPro" id="IPR004692">
    <property type="entry name" value="SecG"/>
</dbReference>
<dbReference type="PANTHER" id="PTHR34182">
    <property type="entry name" value="PROTEIN-EXPORT MEMBRANE PROTEIN SECG"/>
    <property type="match status" value="1"/>
</dbReference>
<keyword evidence="6 11" id="KW-0812">Transmembrane</keyword>
<evidence type="ECO:0000313" key="13">
    <source>
        <dbReference type="Proteomes" id="UP001138802"/>
    </source>
</evidence>
<protein>
    <recommendedName>
        <fullName evidence="3 11">Protein-export membrane protein SecG</fullName>
    </recommendedName>
</protein>
<dbReference type="PRINTS" id="PR01651">
    <property type="entry name" value="SECGEXPORT"/>
</dbReference>
<evidence type="ECO:0000256" key="7">
    <source>
        <dbReference type="ARBA" id="ARBA00022927"/>
    </source>
</evidence>
<gene>
    <name evidence="12" type="ORF">CKO25_07340</name>
</gene>
<dbReference type="NCBIfam" id="TIGR00810">
    <property type="entry name" value="secG"/>
    <property type="match status" value="1"/>
</dbReference>
<dbReference type="GO" id="GO:0005886">
    <property type="term" value="C:plasma membrane"/>
    <property type="evidence" value="ECO:0007669"/>
    <property type="project" value="UniProtKB-SubCell"/>
</dbReference>
<keyword evidence="13" id="KW-1185">Reference proteome</keyword>
<evidence type="ECO:0000313" key="12">
    <source>
        <dbReference type="EMBL" id="MBK1644470.1"/>
    </source>
</evidence>
<evidence type="ECO:0000256" key="3">
    <source>
        <dbReference type="ARBA" id="ARBA00017876"/>
    </source>
</evidence>
<dbReference type="AlphaFoldDB" id="A0A9X0WH79"/>
<evidence type="ECO:0000256" key="4">
    <source>
        <dbReference type="ARBA" id="ARBA00022448"/>
    </source>
</evidence>
<dbReference type="EMBL" id="NRSD01000005">
    <property type="protein sequence ID" value="MBK1644470.1"/>
    <property type="molecule type" value="Genomic_DNA"/>
</dbReference>
<accession>A0A9X0WH79</accession>
<evidence type="ECO:0000256" key="5">
    <source>
        <dbReference type="ARBA" id="ARBA00022475"/>
    </source>
</evidence>